<dbReference type="Proteomes" id="UP001259239">
    <property type="component" value="Unassembled WGS sequence"/>
</dbReference>
<comment type="caution">
    <text evidence="2">The sequence shown here is derived from an EMBL/GenBank/DDBJ whole genome shotgun (WGS) entry which is preliminary data.</text>
</comment>
<evidence type="ECO:0000256" key="1">
    <source>
        <dbReference type="SAM" id="MobiDB-lite"/>
    </source>
</evidence>
<proteinExistence type="predicted"/>
<name>A0AAP5N2R0_9BACL</name>
<reference evidence="2" key="2">
    <citation type="submission" date="2023-03" db="EMBL/GenBank/DDBJ databases">
        <authorList>
            <person name="Obshta O."/>
            <person name="Zabrodski M.W."/>
            <person name="Soomro T."/>
            <person name="Wilson G."/>
            <person name="Masood F."/>
            <person name="Thebeau J."/>
            <person name="Bezerra Da Silva M.C."/>
            <person name="Raza F."/>
            <person name="Biganski S."/>
            <person name="Jose M."/>
            <person name="Camilli M."/>
            <person name="Kozii I.V."/>
            <person name="Kozii R.V."/>
            <person name="Simko E."/>
            <person name="Wood S.C."/>
        </authorList>
    </citation>
    <scope>NUCLEOTIDE SEQUENCE</scope>
    <source>
        <strain evidence="2">PL001</strain>
    </source>
</reference>
<feature type="compositionally biased region" description="Basic and acidic residues" evidence="1">
    <location>
        <begin position="55"/>
        <end position="69"/>
    </location>
</feature>
<evidence type="ECO:0000313" key="2">
    <source>
        <dbReference type="EMBL" id="MDT2252703.1"/>
    </source>
</evidence>
<dbReference type="EMBL" id="JARQGV010000004">
    <property type="protein sequence ID" value="MDT2252703.1"/>
    <property type="molecule type" value="Genomic_DNA"/>
</dbReference>
<evidence type="ECO:0000313" key="3">
    <source>
        <dbReference type="Proteomes" id="UP001259239"/>
    </source>
</evidence>
<feature type="region of interest" description="Disordered" evidence="1">
    <location>
        <begin position="40"/>
        <end position="92"/>
    </location>
</feature>
<feature type="compositionally biased region" description="Basic and acidic residues" evidence="1">
    <location>
        <begin position="82"/>
        <end position="92"/>
    </location>
</feature>
<organism evidence="2 3">
    <name type="scientific">Paenibacillus larvae</name>
    <dbReference type="NCBI Taxonomy" id="1464"/>
    <lineage>
        <taxon>Bacteria</taxon>
        <taxon>Bacillati</taxon>
        <taxon>Bacillota</taxon>
        <taxon>Bacilli</taxon>
        <taxon>Bacillales</taxon>
        <taxon>Paenibacillaceae</taxon>
        <taxon>Paenibacillus</taxon>
    </lineage>
</organism>
<accession>A0AAP5N2R0</accession>
<reference evidence="2" key="1">
    <citation type="journal article" date="2023" name="J. Vet. Diagn. Invest.">
        <title>Oxytetracycline-resistant Paenibacillus larvae identified in commercial beekeeping operations in Saskatchewan using pooled honey sampling.</title>
        <authorList>
            <person name="Obshta O."/>
            <person name="Zabrodski M.W."/>
            <person name="Soomro T."/>
            <person name="Wilson G."/>
            <person name="Masood F."/>
            <person name="Thebeau J."/>
            <person name="Silva M.C.B."/>
            <person name="Biganski S."/>
            <person name="Kozii I.V."/>
            <person name="Koziy R.V."/>
            <person name="Raza M.F."/>
            <person name="Jose M.S."/>
            <person name="Simko E."/>
            <person name="Wood S.C."/>
        </authorList>
    </citation>
    <scope>NUCLEOTIDE SEQUENCE</scope>
    <source>
        <strain evidence="2">PL001</strain>
    </source>
</reference>
<gene>
    <name evidence="2" type="ORF">P7H09_15945</name>
</gene>
<sequence>MAIEIKINAANAVELKRDLGALLSLVDGVPVTAPAAVETTKAAEEKPKRQKKQVVKQEEVKQEEAKQPDEPAEVVSTSELLSKAKEKAEQSTEAKKAIKALISKFEVKNISTIPEEKRAEFLAELEAL</sequence>
<dbReference type="RefSeq" id="WP_023484468.1">
    <property type="nucleotide sequence ID" value="NZ_CP121102.1"/>
</dbReference>
<protein>
    <submittedName>
        <fullName evidence="2">Uncharacterized protein</fullName>
    </submittedName>
</protein>
<dbReference type="AlphaFoldDB" id="A0AAP5N2R0"/>